<feature type="region of interest" description="Disordered" evidence="1">
    <location>
        <begin position="32"/>
        <end position="84"/>
    </location>
</feature>
<keyword evidence="3" id="KW-1185">Reference proteome</keyword>
<protein>
    <submittedName>
        <fullName evidence="2">Uncharacterized protein</fullName>
    </submittedName>
</protein>
<sequence>MENTIQRKLIPSGRLLSNSPLVLSARQFQHPWGGQGSQLQGNPGQADGAAWRGLGSRAPLPDTQDNQTRARPPGLSRTEARGLKAVGPRWDPDVQMALPHRWLSGLRLDTLTGYWARQTESSVSGVGASLIYGKSKSKRVWEPLPHLEWRPEVQRRRLRPGTTEVRAADRATHRGLRRHLLALRGSSARNARLA</sequence>
<evidence type="ECO:0000313" key="3">
    <source>
        <dbReference type="Proteomes" id="UP001176941"/>
    </source>
</evidence>
<gene>
    <name evidence="2" type="ORF">MRATA1EN1_LOCUS8013</name>
</gene>
<accession>A0ABN8YES7</accession>
<evidence type="ECO:0000256" key="1">
    <source>
        <dbReference type="SAM" id="MobiDB-lite"/>
    </source>
</evidence>
<reference evidence="2" key="1">
    <citation type="submission" date="2023-04" db="EMBL/GenBank/DDBJ databases">
        <authorList>
            <consortium name="ELIXIR-Norway"/>
        </authorList>
    </citation>
    <scope>NUCLEOTIDE SEQUENCE [LARGE SCALE GENOMIC DNA]</scope>
</reference>
<proteinExistence type="predicted"/>
<name>A0ABN8YES7_RANTA</name>
<dbReference type="Proteomes" id="UP001176941">
    <property type="component" value="Chromosome 18"/>
</dbReference>
<evidence type="ECO:0000313" key="2">
    <source>
        <dbReference type="EMBL" id="CAI9159051.1"/>
    </source>
</evidence>
<organism evidence="2 3">
    <name type="scientific">Rangifer tarandus platyrhynchus</name>
    <name type="common">Svalbard reindeer</name>
    <dbReference type="NCBI Taxonomy" id="3082113"/>
    <lineage>
        <taxon>Eukaryota</taxon>
        <taxon>Metazoa</taxon>
        <taxon>Chordata</taxon>
        <taxon>Craniata</taxon>
        <taxon>Vertebrata</taxon>
        <taxon>Euteleostomi</taxon>
        <taxon>Mammalia</taxon>
        <taxon>Eutheria</taxon>
        <taxon>Laurasiatheria</taxon>
        <taxon>Artiodactyla</taxon>
        <taxon>Ruminantia</taxon>
        <taxon>Pecora</taxon>
        <taxon>Cervidae</taxon>
        <taxon>Odocoileinae</taxon>
        <taxon>Rangifer</taxon>
    </lineage>
</organism>
<dbReference type="EMBL" id="OX459954">
    <property type="protein sequence ID" value="CAI9159051.1"/>
    <property type="molecule type" value="Genomic_DNA"/>
</dbReference>